<evidence type="ECO:0008006" key="3">
    <source>
        <dbReference type="Google" id="ProtNLM"/>
    </source>
</evidence>
<proteinExistence type="predicted"/>
<gene>
    <name evidence="1" type="ORF">GCM10010121_017530</name>
</gene>
<name>A0A917KBT2_9ACTN</name>
<evidence type="ECO:0000313" key="2">
    <source>
        <dbReference type="Proteomes" id="UP000657574"/>
    </source>
</evidence>
<dbReference type="EMBL" id="BMQA01000004">
    <property type="protein sequence ID" value="GGJ07574.1"/>
    <property type="molecule type" value="Genomic_DNA"/>
</dbReference>
<dbReference type="SUPFAM" id="SSF56112">
    <property type="entry name" value="Protein kinase-like (PK-like)"/>
    <property type="match status" value="1"/>
</dbReference>
<reference evidence="1" key="1">
    <citation type="journal article" date="2014" name="Int. J. Syst. Evol. Microbiol.">
        <title>Complete genome sequence of Corynebacterium casei LMG S-19264T (=DSM 44701T), isolated from a smear-ripened cheese.</title>
        <authorList>
            <consortium name="US DOE Joint Genome Institute (JGI-PGF)"/>
            <person name="Walter F."/>
            <person name="Albersmeier A."/>
            <person name="Kalinowski J."/>
            <person name="Ruckert C."/>
        </authorList>
    </citation>
    <scope>NUCLEOTIDE SEQUENCE</scope>
    <source>
        <strain evidence="1">JCM 3086</strain>
    </source>
</reference>
<evidence type="ECO:0000313" key="1">
    <source>
        <dbReference type="EMBL" id="GGJ07574.1"/>
    </source>
</evidence>
<organism evidence="1 2">
    <name type="scientific">Streptomyces brasiliensis</name>
    <dbReference type="NCBI Taxonomy" id="1954"/>
    <lineage>
        <taxon>Bacteria</taxon>
        <taxon>Bacillati</taxon>
        <taxon>Actinomycetota</taxon>
        <taxon>Actinomycetes</taxon>
        <taxon>Kitasatosporales</taxon>
        <taxon>Streptomycetaceae</taxon>
        <taxon>Streptomyces</taxon>
    </lineage>
</organism>
<dbReference type="Proteomes" id="UP000657574">
    <property type="component" value="Unassembled WGS sequence"/>
</dbReference>
<keyword evidence="2" id="KW-1185">Reference proteome</keyword>
<comment type="caution">
    <text evidence="1">The sequence shown here is derived from an EMBL/GenBank/DDBJ whole genome shotgun (WGS) entry which is preliminary data.</text>
</comment>
<reference evidence="1" key="2">
    <citation type="submission" date="2020-09" db="EMBL/GenBank/DDBJ databases">
        <authorList>
            <person name="Sun Q."/>
            <person name="Ohkuma M."/>
        </authorList>
    </citation>
    <scope>NUCLEOTIDE SEQUENCE</scope>
    <source>
        <strain evidence="1">JCM 3086</strain>
    </source>
</reference>
<protein>
    <recommendedName>
        <fullName evidence="3">Protein kinase domain-containing protein</fullName>
    </recommendedName>
</protein>
<dbReference type="RefSeq" id="WP_189310503.1">
    <property type="nucleotide sequence ID" value="NZ_BMQA01000004.1"/>
</dbReference>
<accession>A0A917KBT2</accession>
<sequence>MPLPPRLTAHTDIATALALRSDRELADLVSAGTPLGGRSVRITAEGRDVFVKRVPLTDVERLPENARSTANLFGLPSFCHYGTGAVGSPGFGAWRELAAHTMTTNWVLAGHCPAFPLLHHWRVLPGPPGPLPDGLADVERAVTYWGGTDQLRERIEALRTATASLTLFLEWIPYTLRDWLDARLRTDAADAACTFAAQGLDTLVDFLDTRELLHLDAHFGNVLTDGRQLYLAGFGLALSPRFQLARDEHDFLERHRHYDRADTARHLVIRLVTALYGYDREEGDAFVRACADGARPKGIPPAAAELLSRHAPFAATMGEFSRRFEKESRLTPYPYAYSGVAL</sequence>
<dbReference type="InterPro" id="IPR011009">
    <property type="entry name" value="Kinase-like_dom_sf"/>
</dbReference>
<dbReference type="AlphaFoldDB" id="A0A917KBT2"/>